<keyword evidence="2" id="KW-1185">Reference proteome</keyword>
<protein>
    <recommendedName>
        <fullName evidence="3">TPR-like protein</fullName>
    </recommendedName>
</protein>
<sequence>MWDSYKAQQTELEDKLSKLRKHFSDDHPAVIALIDDLANVYYKNGYDEKAEHLCRNLVILRRRILGLTHPKTLEACLKATHALIGQSKYYEAQSQNLALLSVILKFFAPNHGLVTYATSIGARIATILGQDKEAESLYIRLLQMNMSLYGPRHRETLGAMVRLGEVISWSRPSDGEQILRTALDFYLDEGESTHEESCRVITSLSDARWYSGDFDAGRLLANYALESFSATLGPNHPSILSAQTALGMNLAGIGKLEESEALYREVIRIRTTAGRTRSLALSVCTARLRDCF</sequence>
<dbReference type="Pfam" id="PF13424">
    <property type="entry name" value="TPR_12"/>
    <property type="match status" value="1"/>
</dbReference>
<dbReference type="InterPro" id="IPR053137">
    <property type="entry name" value="NLR-like"/>
</dbReference>
<gene>
    <name evidence="1" type="ORF">L207DRAFT_416457</name>
</gene>
<reference evidence="1 2" key="1">
    <citation type="submission" date="2016-04" db="EMBL/GenBank/DDBJ databases">
        <title>A degradative enzymes factory behind the ericoid mycorrhizal symbiosis.</title>
        <authorList>
            <consortium name="DOE Joint Genome Institute"/>
            <person name="Martino E."/>
            <person name="Morin E."/>
            <person name="Grelet G."/>
            <person name="Kuo A."/>
            <person name="Kohler A."/>
            <person name="Daghino S."/>
            <person name="Barry K."/>
            <person name="Choi C."/>
            <person name="Cichocki N."/>
            <person name="Clum A."/>
            <person name="Copeland A."/>
            <person name="Hainaut M."/>
            <person name="Haridas S."/>
            <person name="Labutti K."/>
            <person name="Lindquist E."/>
            <person name="Lipzen A."/>
            <person name="Khouja H.-R."/>
            <person name="Murat C."/>
            <person name="Ohm R."/>
            <person name="Olson A."/>
            <person name="Spatafora J."/>
            <person name="Veneault-Fourrey C."/>
            <person name="Henrissat B."/>
            <person name="Grigoriev I."/>
            <person name="Martin F."/>
            <person name="Perotto S."/>
        </authorList>
    </citation>
    <scope>NUCLEOTIDE SEQUENCE [LARGE SCALE GENOMIC DNA]</scope>
    <source>
        <strain evidence="1 2">F</strain>
    </source>
</reference>
<dbReference type="STRING" id="1149755.A0A2J6S8S5"/>
<accession>A0A2J6S8S5</accession>
<proteinExistence type="predicted"/>
<evidence type="ECO:0000313" key="2">
    <source>
        <dbReference type="Proteomes" id="UP000235786"/>
    </source>
</evidence>
<dbReference type="OrthoDB" id="5390271at2759"/>
<dbReference type="Gene3D" id="1.25.40.10">
    <property type="entry name" value="Tetratricopeptide repeat domain"/>
    <property type="match status" value="2"/>
</dbReference>
<dbReference type="PANTHER" id="PTHR46082:SF11">
    <property type="entry name" value="AAA+ ATPASE DOMAIN-CONTAINING PROTEIN-RELATED"/>
    <property type="match status" value="1"/>
</dbReference>
<name>A0A2J6S8S5_HYAVF</name>
<evidence type="ECO:0000313" key="1">
    <source>
        <dbReference type="EMBL" id="PMD47165.1"/>
    </source>
</evidence>
<dbReference type="Pfam" id="PF13374">
    <property type="entry name" value="TPR_10"/>
    <property type="match status" value="1"/>
</dbReference>
<dbReference type="InterPro" id="IPR011990">
    <property type="entry name" value="TPR-like_helical_dom_sf"/>
</dbReference>
<dbReference type="SUPFAM" id="SSF48452">
    <property type="entry name" value="TPR-like"/>
    <property type="match status" value="1"/>
</dbReference>
<dbReference type="AlphaFoldDB" id="A0A2J6S8S5"/>
<dbReference type="PANTHER" id="PTHR46082">
    <property type="entry name" value="ATP/GTP-BINDING PROTEIN-RELATED"/>
    <property type="match status" value="1"/>
</dbReference>
<evidence type="ECO:0008006" key="3">
    <source>
        <dbReference type="Google" id="ProtNLM"/>
    </source>
</evidence>
<dbReference type="Proteomes" id="UP000235786">
    <property type="component" value="Unassembled WGS sequence"/>
</dbReference>
<organism evidence="1 2">
    <name type="scientific">Hyaloscypha variabilis (strain UAMH 11265 / GT02V1 / F)</name>
    <name type="common">Meliniomyces variabilis</name>
    <dbReference type="NCBI Taxonomy" id="1149755"/>
    <lineage>
        <taxon>Eukaryota</taxon>
        <taxon>Fungi</taxon>
        <taxon>Dikarya</taxon>
        <taxon>Ascomycota</taxon>
        <taxon>Pezizomycotina</taxon>
        <taxon>Leotiomycetes</taxon>
        <taxon>Helotiales</taxon>
        <taxon>Hyaloscyphaceae</taxon>
        <taxon>Hyaloscypha</taxon>
        <taxon>Hyaloscypha variabilis</taxon>
    </lineage>
</organism>
<dbReference type="EMBL" id="KZ613938">
    <property type="protein sequence ID" value="PMD47165.1"/>
    <property type="molecule type" value="Genomic_DNA"/>
</dbReference>